<accession>A0A5J5G9S0</accession>
<reference evidence="1 2" key="1">
    <citation type="submission" date="2019-09" db="EMBL/GenBank/DDBJ databases">
        <title>Bacillus ochoae sp. nov., Paenibacillus whitsoniae sp. nov., Paenibacillus spiritus sp. nov. Isolated from the Mars Exploration Rover during spacecraft assembly.</title>
        <authorList>
            <person name="Seuylemezian A."/>
            <person name="Vaishampayan P."/>
        </authorList>
    </citation>
    <scope>NUCLEOTIDE SEQUENCE [LARGE SCALE GENOMIC DNA]</scope>
    <source>
        <strain evidence="1 2">MER_111</strain>
    </source>
</reference>
<organism evidence="1 2">
    <name type="scientific">Paenibacillus spiritus</name>
    <dbReference type="NCBI Taxonomy" id="2496557"/>
    <lineage>
        <taxon>Bacteria</taxon>
        <taxon>Bacillati</taxon>
        <taxon>Bacillota</taxon>
        <taxon>Bacilli</taxon>
        <taxon>Bacillales</taxon>
        <taxon>Paenibacillaceae</taxon>
        <taxon>Paenibacillus</taxon>
    </lineage>
</organism>
<dbReference type="OrthoDB" id="2635073at2"/>
<dbReference type="Proteomes" id="UP000367750">
    <property type="component" value="Unassembled WGS sequence"/>
</dbReference>
<dbReference type="Gene3D" id="3.40.50.300">
    <property type="entry name" value="P-loop containing nucleotide triphosphate hydrolases"/>
    <property type="match status" value="1"/>
</dbReference>
<evidence type="ECO:0000313" key="1">
    <source>
        <dbReference type="EMBL" id="KAA9004929.1"/>
    </source>
</evidence>
<proteinExistence type="predicted"/>
<protein>
    <submittedName>
        <fullName evidence="1">Uncharacterized protein</fullName>
    </submittedName>
</protein>
<evidence type="ECO:0000313" key="2">
    <source>
        <dbReference type="Proteomes" id="UP000367750"/>
    </source>
</evidence>
<keyword evidence="2" id="KW-1185">Reference proteome</keyword>
<name>A0A5J5G9S0_9BACL</name>
<dbReference type="InterPro" id="IPR027417">
    <property type="entry name" value="P-loop_NTPase"/>
</dbReference>
<sequence length="354" mass="39394">MKISSLGLDQLTIHAIRNAGYGIIDHQSEPDPGQVEDGLLILTSEQVAPEALAGVRERYPDARLLYWYREFGIGGYRTVHMLCEERDIHFLPPRTTPPALIERLRLMLDRQAEERANIIAVLGTGAGVGCTGAARLMAERMAAAGCRVLLLGMNVYDPGYDHKPSVSLDRLRPKLTGKRLHPTDFEQWVRQDGYLYLPGSFDYLSALDYQEDEMEYLLTEAAAQFDVVISDCGSIPESAAWYAALQKSSLRVMVASPRHEYRLHSLLELAGHLELAPGDFRLWANRCRPDDGLSAKTLAARTGCELLLELPEYAPAGERLPLGRRELQLLDSKVKAMLCAYGLFGRGREKGVLA</sequence>
<comment type="caution">
    <text evidence="1">The sequence shown here is derived from an EMBL/GenBank/DDBJ whole genome shotgun (WGS) entry which is preliminary data.</text>
</comment>
<gene>
    <name evidence="1" type="ORF">F4V43_09925</name>
</gene>
<dbReference type="EMBL" id="VYKK01000012">
    <property type="protein sequence ID" value="KAA9004929.1"/>
    <property type="molecule type" value="Genomic_DNA"/>
</dbReference>
<dbReference type="RefSeq" id="WP_150458081.1">
    <property type="nucleotide sequence ID" value="NZ_VYKK01000012.1"/>
</dbReference>
<dbReference type="AlphaFoldDB" id="A0A5J5G9S0"/>
<dbReference type="SUPFAM" id="SSF52540">
    <property type="entry name" value="P-loop containing nucleoside triphosphate hydrolases"/>
    <property type="match status" value="1"/>
</dbReference>